<keyword evidence="6" id="KW-0175">Coiled coil</keyword>
<dbReference type="GO" id="GO:0016020">
    <property type="term" value="C:membrane"/>
    <property type="evidence" value="ECO:0007669"/>
    <property type="project" value="UniProtKB-SubCell"/>
</dbReference>
<dbReference type="AlphaFoldDB" id="A0A0C2RQY1"/>
<organism evidence="8 9">
    <name type="scientific">Jeotgalibacillus soli</name>
    <dbReference type="NCBI Taxonomy" id="889306"/>
    <lineage>
        <taxon>Bacteria</taxon>
        <taxon>Bacillati</taxon>
        <taxon>Bacillota</taxon>
        <taxon>Bacilli</taxon>
        <taxon>Bacillales</taxon>
        <taxon>Caryophanaceae</taxon>
        <taxon>Jeotgalibacillus</taxon>
    </lineage>
</organism>
<dbReference type="InterPro" id="IPR027094">
    <property type="entry name" value="Mitofusin_fam"/>
</dbReference>
<reference evidence="8 9" key="1">
    <citation type="submission" date="2015-01" db="EMBL/GenBank/DDBJ databases">
        <title>Genome sequencing of Jeotgalibacillus soli.</title>
        <authorList>
            <person name="Goh K.M."/>
            <person name="Chan K.-G."/>
            <person name="Yaakop A.S."/>
            <person name="Ee R."/>
            <person name="Gan H.M."/>
            <person name="Chan C.S."/>
        </authorList>
    </citation>
    <scope>NUCLEOTIDE SEQUENCE [LARGE SCALE GENOMIC DNA]</scope>
    <source>
        <strain evidence="8 9">P9</strain>
    </source>
</reference>
<dbReference type="Proteomes" id="UP000031938">
    <property type="component" value="Unassembled WGS sequence"/>
</dbReference>
<dbReference type="CDD" id="cd09912">
    <property type="entry name" value="DLP_2"/>
    <property type="match status" value="2"/>
</dbReference>
<evidence type="ECO:0000313" key="9">
    <source>
        <dbReference type="Proteomes" id="UP000031938"/>
    </source>
</evidence>
<keyword evidence="4" id="KW-0342">GTP-binding</keyword>
<sequence length="1208" mass="139534">MVKEESLSDKELLAKLANFYNTCLKNKDEARAKKTELLAKKIEKKQLIVAFCGHFSAGKSTMINTLMDEEILPSSPIPTSANLIAIHAADENQIFVTTTAGKIIELLPPLNETVIGELGRDGLQINKIDLYRSNTKLPDNVTVMDTPGIDSVDDAHKQSTESAIHLADIVFYVMDYNHVQSQMNFEYIRNLSQHGVSVHAIINQIDKHREEELPFSVFKQSTTDAFESWGASPIAYHYTSLKDKTHPENELQKVQSYIQELLLQRDEVILQTAKASLSLLMDEHKTYMENEYVDMLDTYQEWLSDEDLLKQETIFKLEEELINEKHFTSTEEWSQSFDKEREQLLDHAYLMPADVRDIASRFLETLQPSFKIGLLFSSKKTEQERNIRKRAFINSLEKTVQARLVWHMKNTCHQALKKAGIVDSDWSARIEEINLLITDELLLQFHKKGAEVNGQYVLHYCESLANGIRVKAKNILEEIKQQILTDYHDLIEQKSIQSEIKLMTIQKKANALRSLLQHKNRIKKTCEKQKKIHYDEADLTINAWQNKWRAANALIIQTRDLSILNFKKTDKEIEKVVSLEESRNVTDHDEGEIISKLLRTGHAITSLKGFDHQREQLFRRAERLQSKDFTVALFGAFSAGKSSFANALLGEKVLPVSPNPTTAAINRIKPPTEERKHGAVTIYFKTKEHLLRDLQSAMQGFGYEPQSLVAAFDASHKLMEKTGEINGLETKKSFIRAFLKGWPAYEKQLGAAMETDRSEFEGFVANEHQSCFVESIDLYYDSPVARQGITLVDTPGADSINARHTDVSFDYIRNADAILFVTYYNHAFARADREFLIQLGRVKESFELDKMFFIVNAADLADSEKEKEQVLAYVQDQLTAFGIRFPRIYGVSSIQAISFKKEIVHQSGIELFKSEFNHFLEYDLQGMALLAAEQDCEMITRRLDRLVKEASQNEEQKIQRLKKLEEAKKRIQSRLSEPDLHSVKKRTEQELAELLHYMKQRVFYRFSDFFKESFNPTLFVHQSNQKALEQALASLLKMLGFDFSQELRVINHRMAIFIQHQLHDQLKLEIESLSISQDELILPNVDLTSKDLLIFLNWFEKTNVQDFKEELSLFKNTKSFFEKNEKRIMRDRLEENLQNRSTNEINAVTHHLQQWISDYLSIEGIELYNRWMADLINQINGSIEGLQSKEMVGYWQEALHTIREGVHV</sequence>
<comment type="subcellular location">
    <subcellularLocation>
        <location evidence="1">Membrane</location>
    </subcellularLocation>
</comment>
<dbReference type="InterPro" id="IPR045063">
    <property type="entry name" value="Dynamin_N"/>
</dbReference>
<dbReference type="GO" id="GO:0003924">
    <property type="term" value="F:GTPase activity"/>
    <property type="evidence" value="ECO:0007669"/>
    <property type="project" value="InterPro"/>
</dbReference>
<evidence type="ECO:0000256" key="3">
    <source>
        <dbReference type="ARBA" id="ARBA00022801"/>
    </source>
</evidence>
<evidence type="ECO:0000259" key="7">
    <source>
        <dbReference type="Pfam" id="PF00350"/>
    </source>
</evidence>
<accession>A0A0C2RQY1</accession>
<proteinExistence type="predicted"/>
<dbReference type="InterPro" id="IPR027417">
    <property type="entry name" value="P-loop_NTPase"/>
</dbReference>
<evidence type="ECO:0000313" key="8">
    <source>
        <dbReference type="EMBL" id="KIL44154.1"/>
    </source>
</evidence>
<feature type="coiled-coil region" evidence="6">
    <location>
        <begin position="929"/>
        <end position="974"/>
    </location>
</feature>
<dbReference type="EMBL" id="JXRP01000019">
    <property type="protein sequence ID" value="KIL44154.1"/>
    <property type="molecule type" value="Genomic_DNA"/>
</dbReference>
<feature type="domain" description="Dynamin N-terminal" evidence="7">
    <location>
        <begin position="631"/>
        <end position="857"/>
    </location>
</feature>
<name>A0A0C2RQY1_9BACL</name>
<comment type="caution">
    <text evidence="8">The sequence shown here is derived from an EMBL/GenBank/DDBJ whole genome shotgun (WGS) entry which is preliminary data.</text>
</comment>
<keyword evidence="5" id="KW-0472">Membrane</keyword>
<keyword evidence="9" id="KW-1185">Reference proteome</keyword>
<gene>
    <name evidence="8" type="ORF">KP78_31180</name>
</gene>
<protein>
    <recommendedName>
        <fullName evidence="7">Dynamin N-terminal domain-containing protein</fullName>
    </recommendedName>
</protein>
<keyword evidence="2" id="KW-0547">Nucleotide-binding</keyword>
<evidence type="ECO:0000256" key="4">
    <source>
        <dbReference type="ARBA" id="ARBA00023134"/>
    </source>
</evidence>
<dbReference type="PATRIC" id="fig|889306.3.peg.3130"/>
<dbReference type="RefSeq" id="WP_041090065.1">
    <property type="nucleotide sequence ID" value="NZ_JXRP01000019.1"/>
</dbReference>
<feature type="domain" description="Dynamin N-terminal" evidence="7">
    <location>
        <begin position="49"/>
        <end position="194"/>
    </location>
</feature>
<evidence type="ECO:0000256" key="2">
    <source>
        <dbReference type="ARBA" id="ARBA00022741"/>
    </source>
</evidence>
<evidence type="ECO:0000256" key="5">
    <source>
        <dbReference type="ARBA" id="ARBA00023136"/>
    </source>
</evidence>
<dbReference type="PANTHER" id="PTHR10465">
    <property type="entry name" value="TRANSMEMBRANE GTPASE FZO1"/>
    <property type="match status" value="1"/>
</dbReference>
<dbReference type="Gene3D" id="3.40.50.300">
    <property type="entry name" value="P-loop containing nucleotide triphosphate hydrolases"/>
    <property type="match status" value="2"/>
</dbReference>
<evidence type="ECO:0000256" key="1">
    <source>
        <dbReference type="ARBA" id="ARBA00004370"/>
    </source>
</evidence>
<keyword evidence="3" id="KW-0378">Hydrolase</keyword>
<dbReference type="PANTHER" id="PTHR10465:SF0">
    <property type="entry name" value="SARCALUMENIN"/>
    <property type="match status" value="1"/>
</dbReference>
<evidence type="ECO:0000256" key="6">
    <source>
        <dbReference type="SAM" id="Coils"/>
    </source>
</evidence>
<dbReference type="Pfam" id="PF00350">
    <property type="entry name" value="Dynamin_N"/>
    <property type="match status" value="2"/>
</dbReference>
<dbReference type="GO" id="GO:0005525">
    <property type="term" value="F:GTP binding"/>
    <property type="evidence" value="ECO:0007669"/>
    <property type="project" value="UniProtKB-KW"/>
</dbReference>
<dbReference type="STRING" id="889306.KP78_31180"/>
<dbReference type="SUPFAM" id="SSF52540">
    <property type="entry name" value="P-loop containing nucleoside triphosphate hydrolases"/>
    <property type="match status" value="2"/>
</dbReference>